<dbReference type="PRINTS" id="PR00258">
    <property type="entry name" value="SPERACTRCPTR"/>
</dbReference>
<dbReference type="CDD" id="cd00112">
    <property type="entry name" value="LDLa"/>
    <property type="match status" value="1"/>
</dbReference>
<feature type="chain" id="PRO_5035150983" evidence="14">
    <location>
        <begin position="23"/>
        <end position="564"/>
    </location>
</feature>
<dbReference type="SMART" id="SM00020">
    <property type="entry name" value="Tryp_SPc"/>
    <property type="match status" value="1"/>
</dbReference>
<evidence type="ECO:0000313" key="18">
    <source>
        <dbReference type="Proteomes" id="UP000747542"/>
    </source>
</evidence>
<keyword evidence="7 13" id="KW-0720">Serine protease</keyword>
<dbReference type="InterPro" id="IPR018114">
    <property type="entry name" value="TRYPSIN_HIS"/>
</dbReference>
<evidence type="ECO:0000256" key="5">
    <source>
        <dbReference type="ARBA" id="ARBA00022737"/>
    </source>
</evidence>
<dbReference type="FunFam" id="3.10.250.10:FF:000016">
    <property type="entry name" value="Scavenger receptor cysteine-rich protein type 12"/>
    <property type="match status" value="1"/>
</dbReference>
<gene>
    <name evidence="17" type="primary">PRSS12-L2</name>
    <name evidence="17" type="ORF">Hamer_G002698</name>
</gene>
<evidence type="ECO:0000256" key="12">
    <source>
        <dbReference type="PROSITE-ProRule" id="PRU00196"/>
    </source>
</evidence>
<dbReference type="PROSITE" id="PS00134">
    <property type="entry name" value="TRYPSIN_HIS"/>
    <property type="match status" value="1"/>
</dbReference>
<dbReference type="InterPro" id="IPR009003">
    <property type="entry name" value="Peptidase_S1_PA"/>
</dbReference>
<dbReference type="InterPro" id="IPR036772">
    <property type="entry name" value="SRCR-like_dom_sf"/>
</dbReference>
<dbReference type="GO" id="GO:0006508">
    <property type="term" value="P:proteolysis"/>
    <property type="evidence" value="ECO:0007669"/>
    <property type="project" value="UniProtKB-KW"/>
</dbReference>
<comment type="subcellular location">
    <subcellularLocation>
        <location evidence="1">Membrane</location>
        <topology evidence="1">Single-pass membrane protein</topology>
    </subcellularLocation>
</comment>
<evidence type="ECO:0000259" key="16">
    <source>
        <dbReference type="PROSITE" id="PS50287"/>
    </source>
</evidence>
<dbReference type="PROSITE" id="PS01209">
    <property type="entry name" value="LDLRA_1"/>
    <property type="match status" value="1"/>
</dbReference>
<keyword evidence="3" id="KW-0812">Transmembrane</keyword>
<dbReference type="Gene3D" id="3.10.250.10">
    <property type="entry name" value="SRCR-like domain"/>
    <property type="match status" value="3"/>
</dbReference>
<proteinExistence type="predicted"/>
<evidence type="ECO:0000259" key="15">
    <source>
        <dbReference type="PROSITE" id="PS50240"/>
    </source>
</evidence>
<keyword evidence="5" id="KW-0677">Repeat</keyword>
<dbReference type="SUPFAM" id="SSF50494">
    <property type="entry name" value="Trypsin-like serine proteases"/>
    <property type="match status" value="1"/>
</dbReference>
<dbReference type="Gene3D" id="2.40.10.10">
    <property type="entry name" value="Trypsin-like serine proteases"/>
    <property type="match status" value="2"/>
</dbReference>
<dbReference type="SMART" id="SM00202">
    <property type="entry name" value="SR"/>
    <property type="match status" value="3"/>
</dbReference>
<dbReference type="EMBL" id="JAHLQT010026447">
    <property type="protein sequence ID" value="KAG7163507.1"/>
    <property type="molecule type" value="Genomic_DNA"/>
</dbReference>
<keyword evidence="9" id="KW-0472">Membrane</keyword>
<dbReference type="SMART" id="SM00192">
    <property type="entry name" value="LDLa"/>
    <property type="match status" value="1"/>
</dbReference>
<dbReference type="Proteomes" id="UP000747542">
    <property type="component" value="Unassembled WGS sequence"/>
</dbReference>
<comment type="caution">
    <text evidence="12">Lacks conserved residue(s) required for the propagation of feature annotation.</text>
</comment>
<dbReference type="InterPro" id="IPR001314">
    <property type="entry name" value="Peptidase_S1A"/>
</dbReference>
<evidence type="ECO:0000256" key="9">
    <source>
        <dbReference type="ARBA" id="ARBA00023136"/>
    </source>
</evidence>
<evidence type="ECO:0000313" key="17">
    <source>
        <dbReference type="EMBL" id="KAG7163507.1"/>
    </source>
</evidence>
<evidence type="ECO:0000256" key="2">
    <source>
        <dbReference type="ARBA" id="ARBA00022670"/>
    </source>
</evidence>
<dbReference type="InterPro" id="IPR036055">
    <property type="entry name" value="LDL_receptor-like_sf"/>
</dbReference>
<dbReference type="PANTHER" id="PTHR48071:SF18">
    <property type="entry name" value="DELETED IN MALIGNANT BRAIN TUMORS 1 PROTEIN-RELATED"/>
    <property type="match status" value="1"/>
</dbReference>
<organism evidence="17 18">
    <name type="scientific">Homarus americanus</name>
    <name type="common">American lobster</name>
    <dbReference type="NCBI Taxonomy" id="6706"/>
    <lineage>
        <taxon>Eukaryota</taxon>
        <taxon>Metazoa</taxon>
        <taxon>Ecdysozoa</taxon>
        <taxon>Arthropoda</taxon>
        <taxon>Crustacea</taxon>
        <taxon>Multicrustacea</taxon>
        <taxon>Malacostraca</taxon>
        <taxon>Eumalacostraca</taxon>
        <taxon>Eucarida</taxon>
        <taxon>Decapoda</taxon>
        <taxon>Pleocyemata</taxon>
        <taxon>Astacidea</taxon>
        <taxon>Nephropoidea</taxon>
        <taxon>Nephropidae</taxon>
        <taxon>Homarus</taxon>
    </lineage>
</organism>
<feature type="domain" description="SRCR" evidence="16">
    <location>
        <begin position="28"/>
        <end position="136"/>
    </location>
</feature>
<keyword evidence="11" id="KW-0325">Glycoprotein</keyword>
<dbReference type="InterPro" id="IPR043504">
    <property type="entry name" value="Peptidase_S1_PA_chymotrypsin"/>
</dbReference>
<evidence type="ECO:0000256" key="4">
    <source>
        <dbReference type="ARBA" id="ARBA00022729"/>
    </source>
</evidence>
<evidence type="ECO:0000256" key="14">
    <source>
        <dbReference type="SAM" id="SignalP"/>
    </source>
</evidence>
<dbReference type="PANTHER" id="PTHR48071">
    <property type="entry name" value="SRCR DOMAIN-CONTAINING PROTEIN"/>
    <property type="match status" value="1"/>
</dbReference>
<dbReference type="PROSITE" id="PS00420">
    <property type="entry name" value="SRCR_1"/>
    <property type="match status" value="3"/>
</dbReference>
<evidence type="ECO:0000256" key="11">
    <source>
        <dbReference type="ARBA" id="ARBA00023180"/>
    </source>
</evidence>
<dbReference type="PROSITE" id="PS50068">
    <property type="entry name" value="LDLRA_2"/>
    <property type="match status" value="1"/>
</dbReference>
<dbReference type="GO" id="GO:0004252">
    <property type="term" value="F:serine-type endopeptidase activity"/>
    <property type="evidence" value="ECO:0007669"/>
    <property type="project" value="InterPro"/>
</dbReference>
<dbReference type="InterPro" id="IPR023415">
    <property type="entry name" value="LDLR_class-A_CS"/>
</dbReference>
<feature type="domain" description="Peptidase S1" evidence="15">
    <location>
        <begin position="342"/>
        <end position="559"/>
    </location>
</feature>
<dbReference type="SUPFAM" id="SSF57424">
    <property type="entry name" value="LDL receptor-like module"/>
    <property type="match status" value="1"/>
</dbReference>
<sequence length="564" mass="61159">MSKCGGMVWPLLLLLLCLEVCGQRIGNVRLTGGSGPHEGNLEVEVGGVWGYVCDDLFSFDQADAVCRGLGYPQAVKYYGNRHFGQKPAAPFIEVAGVVCAQGKPKCGPEEYACRESFTNNTCVPRSWVCDGEVDCDNGLDEEPDVCEDVGVVRLRSNTPLNVPGAAMGTVEVKHYREWGTVCDDAFDIQDAKVICRSLGYRDEWVGVYDNSYVGVGTGSILVDQLECRGDEAWGVEVRLSGGRTREEGQVEVRLGGEWGSLCHTGFDDFDAQVVCNVLGHRGGEARGHRNSHFGRGQLPVWNLVLDCLGTEFNLQQCLVKVTNATCTQATTAGVTCNNRAPQLLCGAVIISEDYVLTAAHCFELLAPYTLVIRVGDYNSLEKEPGEEEFDVDKIRVHEHYNEVAFADNDITLVKIQRKFGRGITLGGRVQAACLPRVGEPTRTLGASCMIAGWGRFHKNGTNTVLPRTAAVNILSDDQCYLPSGGVGNYTSSMLCASSSTENVVNPCKGDSGGPLTCEKDGVHTLYGIVSTGLTCGRLTSPDNYTKVTKFLRWIQETIASIRGF</sequence>
<dbReference type="InterPro" id="IPR001190">
    <property type="entry name" value="SRCR"/>
</dbReference>
<reference evidence="17" key="1">
    <citation type="journal article" date="2021" name="Sci. Adv.">
        <title>The American lobster genome reveals insights on longevity, neural, and immune adaptations.</title>
        <authorList>
            <person name="Polinski J.M."/>
            <person name="Zimin A.V."/>
            <person name="Clark K.F."/>
            <person name="Kohn A.B."/>
            <person name="Sadowski N."/>
            <person name="Timp W."/>
            <person name="Ptitsyn A."/>
            <person name="Khanna P."/>
            <person name="Romanova D.Y."/>
            <person name="Williams P."/>
            <person name="Greenwood S.J."/>
            <person name="Moroz L.L."/>
            <person name="Walt D.R."/>
            <person name="Bodnar A.G."/>
        </authorList>
    </citation>
    <scope>NUCLEOTIDE SEQUENCE</scope>
    <source>
        <strain evidence="17">GMGI-L3</strain>
    </source>
</reference>
<dbReference type="FunFam" id="2.40.10.10:FF:000068">
    <property type="entry name" value="transmembrane protease serine 2"/>
    <property type="match status" value="1"/>
</dbReference>
<feature type="disulfide bond" evidence="12">
    <location>
        <begin position="262"/>
        <end position="326"/>
    </location>
</feature>
<feature type="disulfide bond" evidence="12">
    <location>
        <begin position="307"/>
        <end position="317"/>
    </location>
</feature>
<dbReference type="PROSITE" id="PS50287">
    <property type="entry name" value="SRCR_2"/>
    <property type="match status" value="3"/>
</dbReference>
<feature type="domain" description="SRCR" evidence="16">
    <location>
        <begin position="152"/>
        <end position="232"/>
    </location>
</feature>
<feature type="signal peptide" evidence="14">
    <location>
        <begin position="1"/>
        <end position="22"/>
    </location>
</feature>
<dbReference type="InterPro" id="IPR001254">
    <property type="entry name" value="Trypsin_dom"/>
</dbReference>
<dbReference type="Pfam" id="PF00530">
    <property type="entry name" value="SRCR"/>
    <property type="match status" value="2"/>
</dbReference>
<keyword evidence="4 14" id="KW-0732">Signal</keyword>
<dbReference type="Pfam" id="PF00057">
    <property type="entry name" value="Ldl_recept_a"/>
    <property type="match status" value="1"/>
</dbReference>
<keyword evidence="10 12" id="KW-1015">Disulfide bond</keyword>
<dbReference type="SUPFAM" id="SSF56487">
    <property type="entry name" value="SRCR-like"/>
    <property type="match status" value="3"/>
</dbReference>
<dbReference type="Pfam" id="PF00089">
    <property type="entry name" value="Trypsin"/>
    <property type="match status" value="1"/>
</dbReference>
<comment type="caution">
    <text evidence="17">The sequence shown here is derived from an EMBL/GenBank/DDBJ whole genome shotgun (WGS) entry which is preliminary data.</text>
</comment>
<dbReference type="InterPro" id="IPR002172">
    <property type="entry name" value="LDrepeatLR_classA_rpt"/>
</dbReference>
<keyword evidence="8" id="KW-1133">Transmembrane helix</keyword>
<evidence type="ECO:0000256" key="3">
    <source>
        <dbReference type="ARBA" id="ARBA00022692"/>
    </source>
</evidence>
<feature type="domain" description="SRCR" evidence="16">
    <location>
        <begin position="237"/>
        <end position="337"/>
    </location>
</feature>
<evidence type="ECO:0000256" key="8">
    <source>
        <dbReference type="ARBA" id="ARBA00022989"/>
    </source>
</evidence>
<feature type="disulfide bond" evidence="12">
    <location>
        <begin position="275"/>
        <end position="336"/>
    </location>
</feature>
<evidence type="ECO:0000256" key="1">
    <source>
        <dbReference type="ARBA" id="ARBA00004167"/>
    </source>
</evidence>
<dbReference type="PROSITE" id="PS50240">
    <property type="entry name" value="TRYPSIN_DOM"/>
    <property type="match status" value="1"/>
</dbReference>
<dbReference type="PRINTS" id="PR00722">
    <property type="entry name" value="CHYMOTRYPSIN"/>
</dbReference>
<evidence type="ECO:0000256" key="13">
    <source>
        <dbReference type="RuleBase" id="RU363034"/>
    </source>
</evidence>
<keyword evidence="6 13" id="KW-0378">Hydrolase</keyword>
<accession>A0A8J5MU85</accession>
<name>A0A8J5MU85_HOMAM</name>
<dbReference type="PROSITE" id="PS00135">
    <property type="entry name" value="TRYPSIN_SER"/>
    <property type="match status" value="1"/>
</dbReference>
<dbReference type="InterPro" id="IPR033116">
    <property type="entry name" value="TRYPSIN_SER"/>
</dbReference>
<keyword evidence="2 13" id="KW-0645">Protease</keyword>
<dbReference type="CDD" id="cd00190">
    <property type="entry name" value="Tryp_SPc"/>
    <property type="match status" value="1"/>
</dbReference>
<dbReference type="GO" id="GO:0016020">
    <property type="term" value="C:membrane"/>
    <property type="evidence" value="ECO:0007669"/>
    <property type="project" value="UniProtKB-SubCell"/>
</dbReference>
<dbReference type="AlphaFoldDB" id="A0A8J5MU85"/>
<evidence type="ECO:0000256" key="6">
    <source>
        <dbReference type="ARBA" id="ARBA00022801"/>
    </source>
</evidence>
<protein>
    <submittedName>
        <fullName evidence="17">Neurotrypsin-like 2</fullName>
    </submittedName>
</protein>
<evidence type="ECO:0000256" key="7">
    <source>
        <dbReference type="ARBA" id="ARBA00022825"/>
    </source>
</evidence>
<evidence type="ECO:0000256" key="10">
    <source>
        <dbReference type="ARBA" id="ARBA00023157"/>
    </source>
</evidence>
<keyword evidence="18" id="KW-1185">Reference proteome</keyword>